<evidence type="ECO:0000256" key="3">
    <source>
        <dbReference type="ARBA" id="ARBA00005119"/>
    </source>
</evidence>
<dbReference type="PANTHER" id="PTHR46382:SF1">
    <property type="entry name" value="PHOSPHATIDATE CYTIDYLYLTRANSFERASE"/>
    <property type="match status" value="1"/>
</dbReference>
<dbReference type="PANTHER" id="PTHR46382">
    <property type="entry name" value="PHOSPHATIDATE CYTIDYLYLTRANSFERASE"/>
    <property type="match status" value="1"/>
</dbReference>
<accession>A0A163X9J6</accession>
<keyword evidence="8" id="KW-1003">Cell membrane</keyword>
<evidence type="ECO:0000256" key="19">
    <source>
        <dbReference type="ARBA" id="ARBA00031825"/>
    </source>
</evidence>
<evidence type="ECO:0000256" key="17">
    <source>
        <dbReference type="ARBA" id="ARBA00023264"/>
    </source>
</evidence>
<feature type="transmembrane region" description="Helical" evidence="24">
    <location>
        <begin position="202"/>
        <end position="222"/>
    </location>
</feature>
<comment type="pathway">
    <text evidence="3">Phospholipid metabolism; CDP-diacylglycerol biosynthesis; CDP-diacylglycerol from sn-glycerol 3-phosphate: step 3/3.</text>
</comment>
<keyword evidence="17" id="KW-1208">Phospholipid metabolism</keyword>
<evidence type="ECO:0000256" key="20">
    <source>
        <dbReference type="ARBA" id="ARBA00032253"/>
    </source>
</evidence>
<keyword evidence="10 25" id="KW-0808">Transferase</keyword>
<evidence type="ECO:0000256" key="1">
    <source>
        <dbReference type="ARBA" id="ARBA00001698"/>
    </source>
</evidence>
<evidence type="ECO:0000256" key="21">
    <source>
        <dbReference type="ARBA" id="ARBA00032396"/>
    </source>
</evidence>
<evidence type="ECO:0000256" key="2">
    <source>
        <dbReference type="ARBA" id="ARBA00004651"/>
    </source>
</evidence>
<dbReference type="GO" id="GO:0005886">
    <property type="term" value="C:plasma membrane"/>
    <property type="evidence" value="ECO:0007669"/>
    <property type="project" value="UniProtKB-SubCell"/>
</dbReference>
<feature type="transmembrane region" description="Helical" evidence="24">
    <location>
        <begin position="107"/>
        <end position="126"/>
    </location>
</feature>
<comment type="subcellular location">
    <subcellularLocation>
        <location evidence="2">Cell membrane</location>
        <topology evidence="2">Multi-pass membrane protein</topology>
    </subcellularLocation>
</comment>
<dbReference type="GO" id="GO:0004605">
    <property type="term" value="F:phosphatidate cytidylyltransferase activity"/>
    <property type="evidence" value="ECO:0007669"/>
    <property type="project" value="UniProtKB-EC"/>
</dbReference>
<dbReference type="EMBL" id="LQNU01000070">
    <property type="protein sequence ID" value="KZE77540.1"/>
    <property type="molecule type" value="Genomic_DNA"/>
</dbReference>
<evidence type="ECO:0000313" key="25">
    <source>
        <dbReference type="EMBL" id="KZE77540.1"/>
    </source>
</evidence>
<keyword evidence="11 24" id="KW-0812">Transmembrane</keyword>
<evidence type="ECO:0000256" key="13">
    <source>
        <dbReference type="ARBA" id="ARBA00022989"/>
    </source>
</evidence>
<evidence type="ECO:0000256" key="8">
    <source>
        <dbReference type="ARBA" id="ARBA00022475"/>
    </source>
</evidence>
<evidence type="ECO:0000256" key="12">
    <source>
        <dbReference type="ARBA" id="ARBA00022695"/>
    </source>
</evidence>
<dbReference type="AlphaFoldDB" id="A0A163X9J6"/>
<proteinExistence type="inferred from homology"/>
<keyword evidence="14" id="KW-0443">Lipid metabolism</keyword>
<reference evidence="25 26" key="1">
    <citation type="submission" date="2016-01" db="EMBL/GenBank/DDBJ databases">
        <title>Whole genome sequencing of Myroides marinus L41.</title>
        <authorList>
            <person name="Hong K.W."/>
        </authorList>
    </citation>
    <scope>NUCLEOTIDE SEQUENCE [LARGE SCALE GENOMIC DNA]</scope>
    <source>
        <strain evidence="25 26">L41</strain>
    </source>
</reference>
<keyword evidence="15 24" id="KW-0472">Membrane</keyword>
<dbReference type="RefSeq" id="WP_038985365.1">
    <property type="nucleotide sequence ID" value="NZ_JWJO01000012.1"/>
</dbReference>
<keyword evidence="16" id="KW-0594">Phospholipid biosynthesis</keyword>
<evidence type="ECO:0000256" key="23">
    <source>
        <dbReference type="ARBA" id="ARBA00033406"/>
    </source>
</evidence>
<feature type="transmembrane region" description="Helical" evidence="24">
    <location>
        <begin position="12"/>
        <end position="38"/>
    </location>
</feature>
<dbReference type="EC" id="2.7.7.41" evidence="6"/>
<comment type="similarity">
    <text evidence="5">Belongs to the CDS family.</text>
</comment>
<dbReference type="GO" id="GO:0016024">
    <property type="term" value="P:CDP-diacylglycerol biosynthetic process"/>
    <property type="evidence" value="ECO:0007669"/>
    <property type="project" value="TreeGrafter"/>
</dbReference>
<evidence type="ECO:0000256" key="22">
    <source>
        <dbReference type="ARBA" id="ARBA00032743"/>
    </source>
</evidence>
<evidence type="ECO:0000256" key="10">
    <source>
        <dbReference type="ARBA" id="ARBA00022679"/>
    </source>
</evidence>
<comment type="catalytic activity">
    <reaction evidence="1">
        <text>a 1,2-diacyl-sn-glycero-3-phosphate + CTP + H(+) = a CDP-1,2-diacyl-sn-glycerol + diphosphate</text>
        <dbReference type="Rhea" id="RHEA:16229"/>
        <dbReference type="ChEBI" id="CHEBI:15378"/>
        <dbReference type="ChEBI" id="CHEBI:33019"/>
        <dbReference type="ChEBI" id="CHEBI:37563"/>
        <dbReference type="ChEBI" id="CHEBI:58332"/>
        <dbReference type="ChEBI" id="CHEBI:58608"/>
        <dbReference type="EC" id="2.7.7.41"/>
    </reaction>
</comment>
<evidence type="ECO:0000256" key="16">
    <source>
        <dbReference type="ARBA" id="ARBA00023209"/>
    </source>
</evidence>
<evidence type="ECO:0000256" key="6">
    <source>
        <dbReference type="ARBA" id="ARBA00012487"/>
    </source>
</evidence>
<dbReference type="Pfam" id="PF01148">
    <property type="entry name" value="CTP_transf_1"/>
    <property type="match status" value="1"/>
</dbReference>
<organism evidence="25 26">
    <name type="scientific">Myroides marinus</name>
    <dbReference type="NCBI Taxonomy" id="703342"/>
    <lineage>
        <taxon>Bacteria</taxon>
        <taxon>Pseudomonadati</taxon>
        <taxon>Bacteroidota</taxon>
        <taxon>Flavobacteriia</taxon>
        <taxon>Flavobacteriales</taxon>
        <taxon>Flavobacteriaceae</taxon>
        <taxon>Myroides</taxon>
    </lineage>
</organism>
<evidence type="ECO:0000256" key="9">
    <source>
        <dbReference type="ARBA" id="ARBA00022516"/>
    </source>
</evidence>
<feature type="transmembrane region" description="Helical" evidence="24">
    <location>
        <begin position="178"/>
        <end position="196"/>
    </location>
</feature>
<comment type="caution">
    <text evidence="25">The sequence shown here is derived from an EMBL/GenBank/DDBJ whole genome shotgun (WGS) entry which is preliminary data.</text>
</comment>
<keyword evidence="26" id="KW-1185">Reference proteome</keyword>
<comment type="pathway">
    <text evidence="4">Lipid metabolism.</text>
</comment>
<protein>
    <recommendedName>
        <fullName evidence="7">Phosphatidate cytidylyltransferase</fullName>
        <ecNumber evidence="6">2.7.7.41</ecNumber>
    </recommendedName>
    <alternativeName>
        <fullName evidence="20">CDP-DAG synthase</fullName>
    </alternativeName>
    <alternativeName>
        <fullName evidence="22">CDP-DG synthase</fullName>
    </alternativeName>
    <alternativeName>
        <fullName evidence="18">CDP-diacylglycerol synthase</fullName>
    </alternativeName>
    <alternativeName>
        <fullName evidence="21">CDP-diglyceride pyrophosphorylase</fullName>
    </alternativeName>
    <alternativeName>
        <fullName evidence="23">CDP-diglyceride synthase</fullName>
    </alternativeName>
    <alternativeName>
        <fullName evidence="19">CTP:phosphatidate cytidylyltransferase</fullName>
    </alternativeName>
</protein>
<keyword evidence="13 24" id="KW-1133">Transmembrane helix</keyword>
<evidence type="ECO:0000256" key="24">
    <source>
        <dbReference type="SAM" id="Phobius"/>
    </source>
</evidence>
<name>A0A163X9J6_9FLAO</name>
<feature type="transmembrane region" description="Helical" evidence="24">
    <location>
        <begin position="138"/>
        <end position="157"/>
    </location>
</feature>
<evidence type="ECO:0000313" key="26">
    <source>
        <dbReference type="Proteomes" id="UP000076630"/>
    </source>
</evidence>
<evidence type="ECO:0000256" key="5">
    <source>
        <dbReference type="ARBA" id="ARBA00010185"/>
    </source>
</evidence>
<evidence type="ECO:0000256" key="18">
    <source>
        <dbReference type="ARBA" id="ARBA00029893"/>
    </source>
</evidence>
<feature type="transmembrane region" description="Helical" evidence="24">
    <location>
        <begin position="75"/>
        <end position="95"/>
    </location>
</feature>
<evidence type="ECO:0000256" key="4">
    <source>
        <dbReference type="ARBA" id="ARBA00005189"/>
    </source>
</evidence>
<sequence>MSETVTRAISGAVYIALLVGATLFHKISFELLFGVFMFIASFELAKLIKLPKSLAMIISLMASTCLFWDRDILPINAIAIFAAVILLALVAELFTTKKPNRSFPVKMIIFLGYIIASFLSIQYLPFVKEGDELIYRPQVIIGLLIMIWTNDTFAYIVGKKFGKNKLFERISPKKTIEGFLGGMVFTVVAAIILSQFFSFYNIVIWISSAIFVSIFGTIGDLVESHFKREAGVKDSGSIMPGHGGILDRLDSVIFVAPFLYLIYQIL</sequence>
<gene>
    <name evidence="25" type="ORF">AV926_14315</name>
</gene>
<keyword evidence="12 25" id="KW-0548">Nucleotidyltransferase</keyword>
<evidence type="ECO:0000256" key="15">
    <source>
        <dbReference type="ARBA" id="ARBA00023136"/>
    </source>
</evidence>
<dbReference type="OrthoDB" id="9799199at2"/>
<evidence type="ECO:0000256" key="11">
    <source>
        <dbReference type="ARBA" id="ARBA00022692"/>
    </source>
</evidence>
<evidence type="ECO:0000256" key="14">
    <source>
        <dbReference type="ARBA" id="ARBA00023098"/>
    </source>
</evidence>
<dbReference type="Proteomes" id="UP000076630">
    <property type="component" value="Unassembled WGS sequence"/>
</dbReference>
<keyword evidence="9" id="KW-0444">Lipid biosynthesis</keyword>
<evidence type="ECO:0000256" key="7">
    <source>
        <dbReference type="ARBA" id="ARBA00019373"/>
    </source>
</evidence>